<dbReference type="RefSeq" id="WP_146442605.1">
    <property type="nucleotide sequence ID" value="NZ_SJPR01000001.1"/>
</dbReference>
<feature type="chain" id="PRO_5023103964" evidence="1">
    <location>
        <begin position="30"/>
        <end position="171"/>
    </location>
</feature>
<dbReference type="EMBL" id="SJPR01000001">
    <property type="protein sequence ID" value="TWT99607.1"/>
    <property type="molecule type" value="Genomic_DNA"/>
</dbReference>
<dbReference type="AlphaFoldDB" id="A0A5C6AJE8"/>
<accession>A0A5C6AJE8</accession>
<reference evidence="2 3" key="1">
    <citation type="submission" date="2019-02" db="EMBL/GenBank/DDBJ databases">
        <title>Deep-cultivation of Planctomycetes and their phenomic and genomic characterization uncovers novel biology.</title>
        <authorList>
            <person name="Wiegand S."/>
            <person name="Jogler M."/>
            <person name="Boedeker C."/>
            <person name="Pinto D."/>
            <person name="Vollmers J."/>
            <person name="Rivas-Marin E."/>
            <person name="Kohn T."/>
            <person name="Peeters S.H."/>
            <person name="Heuer A."/>
            <person name="Rast P."/>
            <person name="Oberbeckmann S."/>
            <person name="Bunk B."/>
            <person name="Jeske O."/>
            <person name="Meyerdierks A."/>
            <person name="Storesund J.E."/>
            <person name="Kallscheuer N."/>
            <person name="Luecker S."/>
            <person name="Lage O.M."/>
            <person name="Pohl T."/>
            <person name="Merkel B.J."/>
            <person name="Hornburger P."/>
            <person name="Mueller R.-W."/>
            <person name="Bruemmer F."/>
            <person name="Labrenz M."/>
            <person name="Spormann A.M."/>
            <person name="Op Den Camp H."/>
            <person name="Overmann J."/>
            <person name="Amann R."/>
            <person name="Jetten M.S.M."/>
            <person name="Mascher T."/>
            <person name="Medema M.H."/>
            <person name="Devos D.P."/>
            <person name="Kaster A.-K."/>
            <person name="Ovreas L."/>
            <person name="Rohde M."/>
            <person name="Galperin M.Y."/>
            <person name="Jogler C."/>
        </authorList>
    </citation>
    <scope>NUCLEOTIDE SEQUENCE [LARGE SCALE GENOMIC DNA]</scope>
    <source>
        <strain evidence="2 3">Pla108</strain>
    </source>
</reference>
<dbReference type="OrthoDB" id="282737at2"/>
<organism evidence="2 3">
    <name type="scientific">Botrimarina colliarenosi</name>
    <dbReference type="NCBI Taxonomy" id="2528001"/>
    <lineage>
        <taxon>Bacteria</taxon>
        <taxon>Pseudomonadati</taxon>
        <taxon>Planctomycetota</taxon>
        <taxon>Planctomycetia</taxon>
        <taxon>Pirellulales</taxon>
        <taxon>Lacipirellulaceae</taxon>
        <taxon>Botrimarina</taxon>
    </lineage>
</organism>
<protein>
    <submittedName>
        <fullName evidence="2">Uncharacterized protein</fullName>
    </submittedName>
</protein>
<dbReference type="Proteomes" id="UP000317421">
    <property type="component" value="Unassembled WGS sequence"/>
</dbReference>
<gene>
    <name evidence="2" type="ORF">Pla108_05500</name>
</gene>
<keyword evidence="1" id="KW-0732">Signal</keyword>
<name>A0A5C6AJE8_9BACT</name>
<sequence precursor="true">MRALRLNRPQWLAMAVAAFLTLTGANAFAEGFWPGGDKDEATTEAQSDEAALVDSPMFKLGWPKIEMPKFAWKPGFGGGEDATPSAVTPEGNPISRALDKVSDSSKRAADNVRGAWGAALNKLSFGDSKETQLAQKEKPGFFSRLFTPVEEGDDVETVQQFIAQDRVGTTR</sequence>
<comment type="caution">
    <text evidence="2">The sequence shown here is derived from an EMBL/GenBank/DDBJ whole genome shotgun (WGS) entry which is preliminary data.</text>
</comment>
<keyword evidence="3" id="KW-1185">Reference proteome</keyword>
<evidence type="ECO:0000256" key="1">
    <source>
        <dbReference type="SAM" id="SignalP"/>
    </source>
</evidence>
<evidence type="ECO:0000313" key="3">
    <source>
        <dbReference type="Proteomes" id="UP000317421"/>
    </source>
</evidence>
<proteinExistence type="predicted"/>
<feature type="signal peptide" evidence="1">
    <location>
        <begin position="1"/>
        <end position="29"/>
    </location>
</feature>
<evidence type="ECO:0000313" key="2">
    <source>
        <dbReference type="EMBL" id="TWT99607.1"/>
    </source>
</evidence>